<keyword evidence="6" id="KW-1185">Reference proteome</keyword>
<dbReference type="PANTHER" id="PTHR21431:SF0">
    <property type="entry name" value="PREFOLDIN SUBUNIT 6"/>
    <property type="match status" value="1"/>
</dbReference>
<gene>
    <name evidence="4" type="primary">PFD6</name>
    <name evidence="5" type="ORF">SSLN_LOCUS10523</name>
    <name evidence="4" type="ORF">TR106312</name>
</gene>
<dbReference type="GO" id="GO:0051131">
    <property type="term" value="P:chaperone-mediated protein complex assembly"/>
    <property type="evidence" value="ECO:0007669"/>
    <property type="project" value="TreeGrafter"/>
</dbReference>
<organism evidence="4">
    <name type="scientific">Schistocephalus solidus</name>
    <name type="common">Tapeworm</name>
    <dbReference type="NCBI Taxonomy" id="70667"/>
    <lineage>
        <taxon>Eukaryota</taxon>
        <taxon>Metazoa</taxon>
        <taxon>Spiralia</taxon>
        <taxon>Lophotrochozoa</taxon>
        <taxon>Platyhelminthes</taxon>
        <taxon>Cestoda</taxon>
        <taxon>Eucestoda</taxon>
        <taxon>Diphyllobothriidea</taxon>
        <taxon>Diphyllobothriidae</taxon>
        <taxon>Schistocephalus</taxon>
    </lineage>
</organism>
<dbReference type="GO" id="GO:0006457">
    <property type="term" value="P:protein folding"/>
    <property type="evidence" value="ECO:0007669"/>
    <property type="project" value="InterPro"/>
</dbReference>
<dbReference type="Proteomes" id="UP000275846">
    <property type="component" value="Unassembled WGS sequence"/>
</dbReference>
<name>A0A0V0JD12_SCHSO</name>
<dbReference type="GO" id="GO:0051082">
    <property type="term" value="F:unfolded protein binding"/>
    <property type="evidence" value="ECO:0007669"/>
    <property type="project" value="InterPro"/>
</dbReference>
<reference evidence="7" key="2">
    <citation type="submission" date="2016-06" db="UniProtKB">
        <authorList>
            <consortium name="WormBaseParasite"/>
        </authorList>
    </citation>
    <scope>IDENTIFICATION</scope>
</reference>
<dbReference type="OrthoDB" id="248120at2759"/>
<reference evidence="4" key="1">
    <citation type="submission" date="2016-01" db="EMBL/GenBank/DDBJ databases">
        <title>Reference transcriptome for the parasite Schistocephalus solidus: insights into the molecular evolution of parasitism.</title>
        <authorList>
            <person name="Hebert F.O."/>
            <person name="Grambauer S."/>
            <person name="Barber I."/>
            <person name="Landry C.R."/>
            <person name="Aubin-Horth N."/>
        </authorList>
    </citation>
    <scope>NUCLEOTIDE SEQUENCE</scope>
</reference>
<dbReference type="AlphaFoldDB" id="A0A0V0JD12"/>
<reference evidence="5 6" key="3">
    <citation type="submission" date="2018-11" db="EMBL/GenBank/DDBJ databases">
        <authorList>
            <consortium name="Pathogen Informatics"/>
        </authorList>
    </citation>
    <scope>NUCLEOTIDE SEQUENCE [LARGE SCALE GENOMIC DNA]</scope>
    <source>
        <strain evidence="5 6">NST_G2</strain>
    </source>
</reference>
<dbReference type="GO" id="GO:0051087">
    <property type="term" value="F:protein-folding chaperone binding"/>
    <property type="evidence" value="ECO:0007669"/>
    <property type="project" value="TreeGrafter"/>
</dbReference>
<evidence type="ECO:0000256" key="1">
    <source>
        <dbReference type="ARBA" id="ARBA00008045"/>
    </source>
</evidence>
<dbReference type="Gene3D" id="1.10.287.370">
    <property type="match status" value="1"/>
</dbReference>
<keyword evidence="2" id="KW-0143">Chaperone</keyword>
<protein>
    <submittedName>
        <fullName evidence="4 7">Prefoldin subunit 6</fullName>
    </submittedName>
</protein>
<dbReference type="InterPro" id="IPR009053">
    <property type="entry name" value="Prefoldin"/>
</dbReference>
<proteinExistence type="inferred from homology"/>
<evidence type="ECO:0000313" key="5">
    <source>
        <dbReference type="EMBL" id="VDL96908.1"/>
    </source>
</evidence>
<evidence type="ECO:0000313" key="6">
    <source>
        <dbReference type="Proteomes" id="UP000275846"/>
    </source>
</evidence>
<evidence type="ECO:0000256" key="2">
    <source>
        <dbReference type="ARBA" id="ARBA00023186"/>
    </source>
</evidence>
<dbReference type="SUPFAM" id="SSF46579">
    <property type="entry name" value="Prefoldin"/>
    <property type="match status" value="1"/>
</dbReference>
<sequence length="125" mass="14687">MEAIYKQLSQEVEKMQEVQGNIQKRVQAYQQLAGQLSENENVELDLAELTEENKVYKLIGPVLVEQSLEEAKDTVKKRIKYIKSEMNRNDELIKSLEKQRDGHREQINKLQQRFQQEQTRAALKA</sequence>
<evidence type="ECO:0000313" key="7">
    <source>
        <dbReference type="WBParaSite" id="SSLN_0001093401-mRNA-1"/>
    </source>
</evidence>
<dbReference type="CDD" id="cd23161">
    <property type="entry name" value="Prefoldin_6"/>
    <property type="match status" value="1"/>
</dbReference>
<dbReference type="EMBL" id="GEEE01000149">
    <property type="protein sequence ID" value="JAP63076.1"/>
    <property type="molecule type" value="Transcribed_RNA"/>
</dbReference>
<dbReference type="GO" id="GO:0005737">
    <property type="term" value="C:cytoplasm"/>
    <property type="evidence" value="ECO:0007669"/>
    <property type="project" value="TreeGrafter"/>
</dbReference>
<dbReference type="GO" id="GO:0016272">
    <property type="term" value="C:prefoldin complex"/>
    <property type="evidence" value="ECO:0007669"/>
    <property type="project" value="InterPro"/>
</dbReference>
<dbReference type="EMBL" id="UYSU01035931">
    <property type="protein sequence ID" value="VDL96908.1"/>
    <property type="molecule type" value="Genomic_DNA"/>
</dbReference>
<feature type="coiled-coil region" evidence="3">
    <location>
        <begin position="86"/>
        <end position="120"/>
    </location>
</feature>
<comment type="similarity">
    <text evidence="1">Belongs to the prefoldin subunit beta family.</text>
</comment>
<keyword evidence="3" id="KW-0175">Coiled coil</keyword>
<dbReference type="InterPro" id="IPR002777">
    <property type="entry name" value="PFD_beta-like"/>
</dbReference>
<dbReference type="Pfam" id="PF01920">
    <property type="entry name" value="Prefoldin_2"/>
    <property type="match status" value="1"/>
</dbReference>
<dbReference type="WBParaSite" id="SSLN_0001093401-mRNA-1">
    <property type="protein sequence ID" value="SSLN_0001093401-mRNA-1"/>
    <property type="gene ID" value="SSLN_0001093401"/>
</dbReference>
<evidence type="ECO:0000256" key="3">
    <source>
        <dbReference type="SAM" id="Coils"/>
    </source>
</evidence>
<dbReference type="PANTHER" id="PTHR21431">
    <property type="entry name" value="PREFOLDIN SUBUNIT 6"/>
    <property type="match status" value="1"/>
</dbReference>
<evidence type="ECO:0000313" key="4">
    <source>
        <dbReference type="EMBL" id="JAP63076.1"/>
    </source>
</evidence>
<accession>A0A0V0JD12</accession>
<dbReference type="FunFam" id="1.10.287.370:FF:000003">
    <property type="entry name" value="Prefoldin subunit 6"/>
    <property type="match status" value="1"/>
</dbReference>
<dbReference type="STRING" id="70667.A0A0V0JD12"/>
<feature type="coiled-coil region" evidence="3">
    <location>
        <begin position="5"/>
        <end position="59"/>
    </location>
</feature>